<sequence length="119" mass="14061">MNKFYEYKKCTTCRKAKKYLEEQGVDLEVIDMVEEPPSEYELKDIISKADNYEIDQFFNTRGKVYKELGLKEKLDDLSFDEKIELLTSNGMLIKRPMLVTEKGVILGFKEEKYDELLEL</sequence>
<comment type="caution">
    <text evidence="2">The sequence shown here is derived from an EMBL/GenBank/DDBJ whole genome shotgun (WGS) entry which is preliminary data.</text>
</comment>
<dbReference type="PANTHER" id="PTHR30041:SF8">
    <property type="entry name" value="PROTEIN YFFB"/>
    <property type="match status" value="1"/>
</dbReference>
<dbReference type="SUPFAM" id="SSF52833">
    <property type="entry name" value="Thioredoxin-like"/>
    <property type="match status" value="1"/>
</dbReference>
<dbReference type="NCBIfam" id="TIGR01617">
    <property type="entry name" value="arsC_related"/>
    <property type="match status" value="1"/>
</dbReference>
<reference evidence="2 3" key="1">
    <citation type="submission" date="2020-08" db="EMBL/GenBank/DDBJ databases">
        <title>Genomic Encyclopedia of Type Strains, Phase IV (KMG-IV): sequencing the most valuable type-strain genomes for metagenomic binning, comparative biology and taxonomic classification.</title>
        <authorList>
            <person name="Goeker M."/>
        </authorList>
    </citation>
    <scope>NUCLEOTIDE SEQUENCE [LARGE SCALE GENOMIC DNA]</scope>
    <source>
        <strain evidence="2 3">DSM 19163</strain>
    </source>
</reference>
<protein>
    <submittedName>
        <fullName evidence="2">Arsenate reductase</fullName>
        <ecNumber evidence="2">1.20.4.1</ecNumber>
    </submittedName>
</protein>
<dbReference type="EC" id="1.20.4.1" evidence="2"/>
<organism evidence="2 3">
    <name type="scientific">Nosocomiicoccus ampullae</name>
    <dbReference type="NCBI Taxonomy" id="489910"/>
    <lineage>
        <taxon>Bacteria</taxon>
        <taxon>Bacillati</taxon>
        <taxon>Bacillota</taxon>
        <taxon>Bacilli</taxon>
        <taxon>Bacillales</taxon>
        <taxon>Staphylococcaceae</taxon>
        <taxon>Nosocomiicoccus</taxon>
    </lineage>
</organism>
<name>A0A9Q2CZG9_9STAP</name>
<proteinExistence type="inferred from homology"/>
<dbReference type="Pfam" id="PF03960">
    <property type="entry name" value="ArsC"/>
    <property type="match status" value="1"/>
</dbReference>
<dbReference type="Gene3D" id="3.40.30.10">
    <property type="entry name" value="Glutaredoxin"/>
    <property type="match status" value="1"/>
</dbReference>
<dbReference type="AlphaFoldDB" id="A0A9Q2CZG9"/>
<dbReference type="InterPro" id="IPR006660">
    <property type="entry name" value="Arsenate_reductase-like"/>
</dbReference>
<evidence type="ECO:0000313" key="3">
    <source>
        <dbReference type="Proteomes" id="UP000579136"/>
    </source>
</evidence>
<dbReference type="PANTHER" id="PTHR30041">
    <property type="entry name" value="ARSENATE REDUCTASE"/>
    <property type="match status" value="1"/>
</dbReference>
<dbReference type="EMBL" id="JACHHF010000003">
    <property type="protein sequence ID" value="MBB5175772.1"/>
    <property type="molecule type" value="Genomic_DNA"/>
</dbReference>
<dbReference type="Proteomes" id="UP000579136">
    <property type="component" value="Unassembled WGS sequence"/>
</dbReference>
<dbReference type="InterPro" id="IPR036249">
    <property type="entry name" value="Thioredoxin-like_sf"/>
</dbReference>
<dbReference type="RefSeq" id="WP_183673374.1">
    <property type="nucleotide sequence ID" value="NZ_CBCRYX010000002.1"/>
</dbReference>
<gene>
    <name evidence="2" type="ORF">HNQ45_000647</name>
</gene>
<keyword evidence="3" id="KW-1185">Reference proteome</keyword>
<dbReference type="GO" id="GO:0008794">
    <property type="term" value="F:arsenate reductase (glutaredoxin) activity"/>
    <property type="evidence" value="ECO:0007669"/>
    <property type="project" value="UniProtKB-EC"/>
</dbReference>
<evidence type="ECO:0000313" key="2">
    <source>
        <dbReference type="EMBL" id="MBB5175772.1"/>
    </source>
</evidence>
<dbReference type="InterPro" id="IPR006504">
    <property type="entry name" value="Tscrpt_reg_Spx/MgsR"/>
</dbReference>
<dbReference type="PROSITE" id="PS51353">
    <property type="entry name" value="ARSC"/>
    <property type="match status" value="1"/>
</dbReference>
<evidence type="ECO:0000256" key="1">
    <source>
        <dbReference type="PROSITE-ProRule" id="PRU01282"/>
    </source>
</evidence>
<accession>A0A9Q2CZG9</accession>
<comment type="similarity">
    <text evidence="1">Belongs to the ArsC family.</text>
</comment>
<keyword evidence="2" id="KW-0560">Oxidoreductase</keyword>